<protein>
    <submittedName>
        <fullName evidence="2">Uncharacterized protein</fullName>
    </submittedName>
</protein>
<dbReference type="EMBL" id="QRBI01000112">
    <property type="protein sequence ID" value="RMC10493.1"/>
    <property type="molecule type" value="Genomic_DNA"/>
</dbReference>
<reference evidence="2 3" key="1">
    <citation type="submission" date="2018-07" db="EMBL/GenBank/DDBJ databases">
        <title>A high quality draft genome assembly of the barn swallow (H. rustica rustica).</title>
        <authorList>
            <person name="Formenti G."/>
            <person name="Chiara M."/>
            <person name="Poveda L."/>
            <person name="Francoijs K.-J."/>
            <person name="Bonisoli-Alquati A."/>
            <person name="Canova L."/>
            <person name="Gianfranceschi L."/>
            <person name="Horner D.S."/>
            <person name="Saino N."/>
        </authorList>
    </citation>
    <scope>NUCLEOTIDE SEQUENCE [LARGE SCALE GENOMIC DNA]</scope>
    <source>
        <strain evidence="2">Chelidonia</strain>
        <tissue evidence="2">Blood</tissue>
    </source>
</reference>
<feature type="region of interest" description="Disordered" evidence="1">
    <location>
        <begin position="105"/>
        <end position="132"/>
    </location>
</feature>
<keyword evidence="3" id="KW-1185">Reference proteome</keyword>
<evidence type="ECO:0000313" key="2">
    <source>
        <dbReference type="EMBL" id="RMC10493.1"/>
    </source>
</evidence>
<organism evidence="2 3">
    <name type="scientific">Hirundo rustica rustica</name>
    <dbReference type="NCBI Taxonomy" id="333673"/>
    <lineage>
        <taxon>Eukaryota</taxon>
        <taxon>Metazoa</taxon>
        <taxon>Chordata</taxon>
        <taxon>Craniata</taxon>
        <taxon>Vertebrata</taxon>
        <taxon>Euteleostomi</taxon>
        <taxon>Archelosauria</taxon>
        <taxon>Archosauria</taxon>
        <taxon>Dinosauria</taxon>
        <taxon>Saurischia</taxon>
        <taxon>Theropoda</taxon>
        <taxon>Coelurosauria</taxon>
        <taxon>Aves</taxon>
        <taxon>Neognathae</taxon>
        <taxon>Neoaves</taxon>
        <taxon>Telluraves</taxon>
        <taxon>Australaves</taxon>
        <taxon>Passeriformes</taxon>
        <taxon>Sylvioidea</taxon>
        <taxon>Hirundinidae</taxon>
        <taxon>Hirundo</taxon>
    </lineage>
</organism>
<gene>
    <name evidence="2" type="ORF">DUI87_13298</name>
</gene>
<feature type="compositionally biased region" description="Basic and acidic residues" evidence="1">
    <location>
        <begin position="106"/>
        <end position="123"/>
    </location>
</feature>
<sequence length="160" mass="18379">MLDHLFDEKRFPDIQSKPLLVQLEIFPSLEESGWNEWQDWSLSCEITFCSDVIYSKNLYSESHGVEWKGNKAMLGKDVKSFMTPVSNWNIVPMEGEVQLEPALGERYGKGKDGKNNSEAEKASPTRKSRMSWSNLVATQDKFRADKMVSSLRELLMPKEL</sequence>
<dbReference type="AlphaFoldDB" id="A0A3M0KBB3"/>
<name>A0A3M0KBB3_HIRRU</name>
<evidence type="ECO:0000313" key="3">
    <source>
        <dbReference type="Proteomes" id="UP000269221"/>
    </source>
</evidence>
<accession>A0A3M0KBB3</accession>
<proteinExistence type="predicted"/>
<comment type="caution">
    <text evidence="2">The sequence shown here is derived from an EMBL/GenBank/DDBJ whole genome shotgun (WGS) entry which is preliminary data.</text>
</comment>
<dbReference type="Proteomes" id="UP000269221">
    <property type="component" value="Unassembled WGS sequence"/>
</dbReference>
<evidence type="ECO:0000256" key="1">
    <source>
        <dbReference type="SAM" id="MobiDB-lite"/>
    </source>
</evidence>